<dbReference type="InterPro" id="IPR000184">
    <property type="entry name" value="Bac_surfAg_D15"/>
</dbReference>
<name>A0A369KDL4_9BACT</name>
<dbReference type="Gene3D" id="2.40.160.50">
    <property type="entry name" value="membrane protein fhac: a member of the omp85/tpsb transporter family"/>
    <property type="match status" value="1"/>
</dbReference>
<dbReference type="AlphaFoldDB" id="A0A369KDL4"/>
<evidence type="ECO:0000256" key="1">
    <source>
        <dbReference type="ARBA" id="ARBA00004370"/>
    </source>
</evidence>
<comment type="caution">
    <text evidence="5">The sequence shown here is derived from an EMBL/GenBank/DDBJ whole genome shotgun (WGS) entry which is preliminary data.</text>
</comment>
<dbReference type="InterPro" id="IPR010827">
    <property type="entry name" value="BamA/TamA_POTRA"/>
</dbReference>
<keyword evidence="2" id="KW-0472">Membrane</keyword>
<feature type="domain" description="Bacterial surface antigen (D15)" evidence="3">
    <location>
        <begin position="478"/>
        <end position="796"/>
    </location>
</feature>
<gene>
    <name evidence="5" type="ORF">HAT2_00353</name>
</gene>
<evidence type="ECO:0000313" key="5">
    <source>
        <dbReference type="EMBL" id="RDB31550.1"/>
    </source>
</evidence>
<dbReference type="Gene3D" id="3.10.20.310">
    <property type="entry name" value="membrane protein fhac"/>
    <property type="match status" value="4"/>
</dbReference>
<organism evidence="5 6">
    <name type="scientific">Candidatus Similichlamydia laticola</name>
    <dbReference type="NCBI Taxonomy" id="2170265"/>
    <lineage>
        <taxon>Bacteria</taxon>
        <taxon>Pseudomonadati</taxon>
        <taxon>Chlamydiota</taxon>
        <taxon>Chlamydiia</taxon>
        <taxon>Parachlamydiales</taxon>
        <taxon>Candidatus Parilichlamydiaceae</taxon>
        <taxon>Candidatus Similichlamydia</taxon>
    </lineage>
</organism>
<proteinExistence type="predicted"/>
<sequence length="796" mass="90468">MRYEILKNCLACIALFFFTLPLGSMYAHDLTISSITWKDFHLTKEELSCHVQGMQSQEGGKFDPVLMDKDIKALAPVFESLVPEFFIDGEKVNVVFKGKLRPFIRAIQWRVSGSLDQFSKEEFQKLFPLKEGDRFDKNKVLWESRKAAKWLQSRGYADVKIELEEDRFSEEAMDLLVRIKLGTLHYIRAIKIVGLEEYYENLFERIRLTQRYDPFSAFLFHSGFYDERRVEQDRFNLLSLLKNAGYSDAQVEACPLRDLRSGAVTLVFRVDQGERYSIRKITLPSEDPFNINALMKSYGLFPGTVFSLERIFLASEAIEALYGTNGYIECLVKIEQTLASEHENIFDLNICVDAGDKLRIGRISILGNLLTDPSFLMGQCPFAPLDYFDSSVMKSFENTLMQTGLFEKVRVYASNEPFEGDPLLRELIIDLQEQPTGNLSLAFTYGSESSWKGTVEVRDRHFNIMGLFDFFTKGVSAFRGQGETIGLQVSAGQRFVDMQGDFFRPFIFRSRWGYGFDFTLQKSIAPSDNIKVTRKSLSNKLTRELGPFTDLLIRHRLGSVQSFVETSDEIEVPDQIKEEIESDFFLQGFGLGFSWDKTLGCGFYLSGWRVSVLSEILSTSTKALDSHIAGKLQVKGVLYLPFMKGRLKLSCCSSGLTLMRGSFDDFPYPERLFTDQETTPRGWKERSLGPKLADDNGITTSYPKGGDRLFAYSSEYNVPLNRELALFAFSDFAYLSLGSSATTPQRVGQLQTSVGYGIRIRSFMGMPLSVGFGYPLVHSDQTNDLSNFFFSLGNSF</sequence>
<accession>A0A369KDL4</accession>
<protein>
    <submittedName>
        <fullName evidence="5">Outer membrane protein assembly factor YaeT</fullName>
    </submittedName>
</protein>
<feature type="domain" description="POTRA" evidence="4">
    <location>
        <begin position="110"/>
        <end position="179"/>
    </location>
</feature>
<dbReference type="Pfam" id="PF07244">
    <property type="entry name" value="POTRA"/>
    <property type="match status" value="1"/>
</dbReference>
<keyword evidence="6" id="KW-1185">Reference proteome</keyword>
<dbReference type="OrthoDB" id="9803054at2"/>
<comment type="subcellular location">
    <subcellularLocation>
        <location evidence="1">Membrane</location>
    </subcellularLocation>
</comment>
<dbReference type="Pfam" id="PF01103">
    <property type="entry name" value="Omp85"/>
    <property type="match status" value="1"/>
</dbReference>
<dbReference type="Proteomes" id="UP000253816">
    <property type="component" value="Unassembled WGS sequence"/>
</dbReference>
<evidence type="ECO:0000313" key="6">
    <source>
        <dbReference type="Proteomes" id="UP000253816"/>
    </source>
</evidence>
<dbReference type="GO" id="GO:0019867">
    <property type="term" value="C:outer membrane"/>
    <property type="evidence" value="ECO:0007669"/>
    <property type="project" value="InterPro"/>
</dbReference>
<reference evidence="5 6" key="1">
    <citation type="submission" date="2018-07" db="EMBL/GenBank/DDBJ databases">
        <title>Comparative genomics of the Candidatus Parilichlamydiaceae reveals evidence of convergent evolution and genome reduction in the phylum Chlamydiae.</title>
        <authorList>
            <person name="Taylor-Brown A."/>
            <person name="Polkinghorne A."/>
        </authorList>
    </citation>
    <scope>NUCLEOTIDE SEQUENCE [LARGE SCALE GENOMIC DNA]</scope>
    <source>
        <strain evidence="5 6">Hat2</strain>
    </source>
</reference>
<evidence type="ECO:0000259" key="3">
    <source>
        <dbReference type="Pfam" id="PF01103"/>
    </source>
</evidence>
<dbReference type="EMBL" id="QQBG01000012">
    <property type="protein sequence ID" value="RDB31550.1"/>
    <property type="molecule type" value="Genomic_DNA"/>
</dbReference>
<evidence type="ECO:0000259" key="4">
    <source>
        <dbReference type="Pfam" id="PF07244"/>
    </source>
</evidence>
<evidence type="ECO:0000256" key="2">
    <source>
        <dbReference type="ARBA" id="ARBA00023136"/>
    </source>
</evidence>